<dbReference type="AlphaFoldDB" id="A0A1H9D4K9"/>
<evidence type="ECO:0000256" key="1">
    <source>
        <dbReference type="ARBA" id="ARBA00023186"/>
    </source>
</evidence>
<proteinExistence type="predicted"/>
<dbReference type="STRING" id="1036181.SAMN05421756_102436"/>
<dbReference type="GO" id="GO:0000774">
    <property type="term" value="F:adenyl-nucleotide exchange factor activity"/>
    <property type="evidence" value="ECO:0007669"/>
    <property type="project" value="InterPro"/>
</dbReference>
<name>A0A1H9D4K9_9ACTN</name>
<dbReference type="GO" id="GO:0042803">
    <property type="term" value="F:protein homodimerization activity"/>
    <property type="evidence" value="ECO:0007669"/>
    <property type="project" value="InterPro"/>
</dbReference>
<keyword evidence="1" id="KW-0143">Chaperone</keyword>
<organism evidence="2 3">
    <name type="scientific">Microlunatus flavus</name>
    <dbReference type="NCBI Taxonomy" id="1036181"/>
    <lineage>
        <taxon>Bacteria</taxon>
        <taxon>Bacillati</taxon>
        <taxon>Actinomycetota</taxon>
        <taxon>Actinomycetes</taxon>
        <taxon>Propionibacteriales</taxon>
        <taxon>Propionibacteriaceae</taxon>
        <taxon>Microlunatus</taxon>
    </lineage>
</organism>
<reference evidence="3" key="1">
    <citation type="submission" date="2016-10" db="EMBL/GenBank/DDBJ databases">
        <authorList>
            <person name="Varghese N."/>
            <person name="Submissions S."/>
        </authorList>
    </citation>
    <scope>NUCLEOTIDE SEQUENCE [LARGE SCALE GENOMIC DNA]</scope>
    <source>
        <strain evidence="3">CGMCC 4.6856</strain>
    </source>
</reference>
<evidence type="ECO:0000313" key="2">
    <source>
        <dbReference type="EMBL" id="SEQ08426.1"/>
    </source>
</evidence>
<gene>
    <name evidence="2" type="ORF">SAMN05421756_102436</name>
</gene>
<dbReference type="EMBL" id="FOFA01000002">
    <property type="protein sequence ID" value="SEQ08426.1"/>
    <property type="molecule type" value="Genomic_DNA"/>
</dbReference>
<dbReference type="Gene3D" id="2.30.22.10">
    <property type="entry name" value="Head domain of nucleotide exchange factor GrpE"/>
    <property type="match status" value="1"/>
</dbReference>
<dbReference type="InterPro" id="IPR009012">
    <property type="entry name" value="GrpE_head"/>
</dbReference>
<dbReference type="GO" id="GO:0006457">
    <property type="term" value="P:protein folding"/>
    <property type="evidence" value="ECO:0007669"/>
    <property type="project" value="InterPro"/>
</dbReference>
<dbReference type="OrthoDB" id="37628at2"/>
<evidence type="ECO:0000313" key="3">
    <source>
        <dbReference type="Proteomes" id="UP000198504"/>
    </source>
</evidence>
<dbReference type="InterPro" id="IPR000740">
    <property type="entry name" value="GrpE"/>
</dbReference>
<keyword evidence="3" id="KW-1185">Reference proteome</keyword>
<protein>
    <submittedName>
        <fullName evidence="2">Molecular chaperone GrpE (Heat shock protein)</fullName>
    </submittedName>
</protein>
<dbReference type="GO" id="GO:0051087">
    <property type="term" value="F:protein-folding chaperone binding"/>
    <property type="evidence" value="ECO:0007669"/>
    <property type="project" value="InterPro"/>
</dbReference>
<keyword evidence="2" id="KW-0346">Stress response</keyword>
<dbReference type="Pfam" id="PF01025">
    <property type="entry name" value="GrpE"/>
    <property type="match status" value="1"/>
</dbReference>
<sequence>MTADDQVTLATVSEQLDGLTDLFRRRLLDDRAKQAVIEDLGQRLNNAEAARSAAALKPIVHSLSMVIERLRTSAPDADLVESIGHELEDVLESVVGVAPIAPIKGDPVDPLRHEVVAAHGDGTELRVAELRRGGYEKDGIVLKPARVTAVRVPPANDRPADGR</sequence>
<dbReference type="Proteomes" id="UP000198504">
    <property type="component" value="Unassembled WGS sequence"/>
</dbReference>
<accession>A0A1H9D4K9</accession>
<dbReference type="RefSeq" id="WP_091178300.1">
    <property type="nucleotide sequence ID" value="NZ_FOFA01000002.1"/>
</dbReference>